<dbReference type="InterPro" id="IPR052436">
    <property type="entry name" value="LTO1_adapter"/>
</dbReference>
<dbReference type="OrthoDB" id="48036at2759"/>
<evidence type="ECO:0000313" key="1">
    <source>
        <dbReference type="EMBL" id="CAF0823354.1"/>
    </source>
</evidence>
<keyword evidence="2" id="KW-1185">Reference proteome</keyword>
<accession>A0A813U904</accession>
<proteinExistence type="predicted"/>
<reference evidence="1" key="1">
    <citation type="submission" date="2021-02" db="EMBL/GenBank/DDBJ databases">
        <authorList>
            <person name="Nowell W R."/>
        </authorList>
    </citation>
    <scope>NUCLEOTIDE SEQUENCE</scope>
    <source>
        <strain evidence="1">Ploen Becks lab</strain>
    </source>
</reference>
<comment type="caution">
    <text evidence="1">The sequence shown here is derived from an EMBL/GenBank/DDBJ whole genome shotgun (WGS) entry which is preliminary data.</text>
</comment>
<name>A0A813U904_9BILA</name>
<dbReference type="EMBL" id="CAJNOC010000977">
    <property type="protein sequence ID" value="CAF0823354.1"/>
    <property type="molecule type" value="Genomic_DNA"/>
</dbReference>
<dbReference type="AlphaFoldDB" id="A0A813U904"/>
<organism evidence="1 2">
    <name type="scientific">Brachionus calyciflorus</name>
    <dbReference type="NCBI Taxonomy" id="104777"/>
    <lineage>
        <taxon>Eukaryota</taxon>
        <taxon>Metazoa</taxon>
        <taxon>Spiralia</taxon>
        <taxon>Gnathifera</taxon>
        <taxon>Rotifera</taxon>
        <taxon>Eurotatoria</taxon>
        <taxon>Monogononta</taxon>
        <taxon>Pseudotrocha</taxon>
        <taxon>Ploima</taxon>
        <taxon>Brachionidae</taxon>
        <taxon>Brachionus</taxon>
    </lineage>
</organism>
<sequence>MEMNDDPFNAISNLNSDSYNSGYKEGVLNGKKLALTQGFKIGIQTSFKIAKDIGNIYGICSLYKIQQAEQSSEKIIKLAQQICDLIDKFDIVNCHDENFEINMNLIKDKFKQFCSLTSLKSVNLKNDSRHLNF</sequence>
<dbReference type="PANTHER" id="PTHR28532:SF1">
    <property type="entry name" value="ORAL CANCER OVEREXPRESSED 1"/>
    <property type="match status" value="1"/>
</dbReference>
<protein>
    <submittedName>
        <fullName evidence="1">Uncharacterized protein</fullName>
    </submittedName>
</protein>
<dbReference type="Proteomes" id="UP000663879">
    <property type="component" value="Unassembled WGS sequence"/>
</dbReference>
<evidence type="ECO:0000313" key="2">
    <source>
        <dbReference type="Proteomes" id="UP000663879"/>
    </source>
</evidence>
<gene>
    <name evidence="1" type="ORF">OXX778_LOCUS7586</name>
</gene>
<dbReference type="PANTHER" id="PTHR28532">
    <property type="entry name" value="GEO13458P1"/>
    <property type="match status" value="1"/>
</dbReference>